<evidence type="ECO:0000313" key="4">
    <source>
        <dbReference type="EMBL" id="KAG5539238.1"/>
    </source>
</evidence>
<dbReference type="PANTHER" id="PTHR31280:SF2">
    <property type="entry name" value="PROTEIN UNC-13 HOMOLOG"/>
    <property type="match status" value="1"/>
</dbReference>
<feature type="region of interest" description="Disordered" evidence="1">
    <location>
        <begin position="100"/>
        <end position="119"/>
    </location>
</feature>
<dbReference type="Proteomes" id="UP000823749">
    <property type="component" value="Chromosome 7"/>
</dbReference>
<dbReference type="Gene3D" id="1.10.357.50">
    <property type="match status" value="1"/>
</dbReference>
<reference evidence="4" key="1">
    <citation type="submission" date="2020-08" db="EMBL/GenBank/DDBJ databases">
        <title>Plant Genome Project.</title>
        <authorList>
            <person name="Zhang R.-G."/>
        </authorList>
    </citation>
    <scope>NUCLEOTIDE SEQUENCE</scope>
    <source>
        <strain evidence="4">WSP0</strain>
        <tissue evidence="4">Leaf</tissue>
    </source>
</reference>
<dbReference type="InterPro" id="IPR008528">
    <property type="entry name" value="unc-13_homologue"/>
</dbReference>
<dbReference type="EMBL" id="JACTNZ010000007">
    <property type="protein sequence ID" value="KAG5539237.1"/>
    <property type="molecule type" value="Genomic_DNA"/>
</dbReference>
<dbReference type="PROSITE" id="PS51258">
    <property type="entry name" value="MHD1"/>
    <property type="match status" value="1"/>
</dbReference>
<dbReference type="PANTHER" id="PTHR31280">
    <property type="entry name" value="PROTEIN UNC-13 HOMOLOG"/>
    <property type="match status" value="1"/>
</dbReference>
<comment type="caution">
    <text evidence="4">The sequence shown here is derived from an EMBL/GenBank/DDBJ whole genome shotgun (WGS) entry which is preliminary data.</text>
</comment>
<protein>
    <recommendedName>
        <fullName evidence="6">MHD1 domain-containing protein</fullName>
    </recommendedName>
</protein>
<feature type="region of interest" description="Disordered" evidence="1">
    <location>
        <begin position="130"/>
        <end position="187"/>
    </location>
</feature>
<dbReference type="InterPro" id="IPR014772">
    <property type="entry name" value="Munc13_dom-2"/>
</dbReference>
<dbReference type="EMBL" id="JACTNZ010000007">
    <property type="protein sequence ID" value="KAG5539238.1"/>
    <property type="molecule type" value="Genomic_DNA"/>
</dbReference>
<dbReference type="PROSITE" id="PS51259">
    <property type="entry name" value="MHD2"/>
    <property type="match status" value="1"/>
</dbReference>
<accession>A0AAV6JGD5</accession>
<evidence type="ECO:0008006" key="6">
    <source>
        <dbReference type="Google" id="ProtNLM"/>
    </source>
</evidence>
<dbReference type="Pfam" id="PF25761">
    <property type="entry name" value="TPR_PATROL1"/>
    <property type="match status" value="2"/>
</dbReference>
<gene>
    <name evidence="4" type="ORF">RHGRI_019711</name>
</gene>
<dbReference type="InterPro" id="IPR057984">
    <property type="entry name" value="PATROL1_C"/>
</dbReference>
<evidence type="ECO:0000256" key="1">
    <source>
        <dbReference type="SAM" id="MobiDB-lite"/>
    </source>
</evidence>
<keyword evidence="5" id="KW-1185">Reference proteome</keyword>
<dbReference type="AlphaFoldDB" id="A0AAV6JGD5"/>
<organism evidence="4 5">
    <name type="scientific">Rhododendron griersonianum</name>
    <dbReference type="NCBI Taxonomy" id="479676"/>
    <lineage>
        <taxon>Eukaryota</taxon>
        <taxon>Viridiplantae</taxon>
        <taxon>Streptophyta</taxon>
        <taxon>Embryophyta</taxon>
        <taxon>Tracheophyta</taxon>
        <taxon>Spermatophyta</taxon>
        <taxon>Magnoliopsida</taxon>
        <taxon>eudicotyledons</taxon>
        <taxon>Gunneridae</taxon>
        <taxon>Pentapetalae</taxon>
        <taxon>asterids</taxon>
        <taxon>Ericales</taxon>
        <taxon>Ericaceae</taxon>
        <taxon>Ericoideae</taxon>
        <taxon>Rhodoreae</taxon>
        <taxon>Rhododendron</taxon>
    </lineage>
</organism>
<dbReference type="EMBL" id="JACTNZ010000007">
    <property type="protein sequence ID" value="KAG5539236.1"/>
    <property type="molecule type" value="Genomic_DNA"/>
</dbReference>
<evidence type="ECO:0000259" key="3">
    <source>
        <dbReference type="PROSITE" id="PS51259"/>
    </source>
</evidence>
<dbReference type="InterPro" id="IPR014770">
    <property type="entry name" value="Munc13_1"/>
</dbReference>
<feature type="compositionally biased region" description="Acidic residues" evidence="1">
    <location>
        <begin position="157"/>
        <end position="172"/>
    </location>
</feature>
<feature type="domain" description="MHD1" evidence="2">
    <location>
        <begin position="617"/>
        <end position="758"/>
    </location>
</feature>
<dbReference type="EMBL" id="JACTNZ010000007">
    <property type="protein sequence ID" value="KAG5539235.1"/>
    <property type="molecule type" value="Genomic_DNA"/>
</dbReference>
<sequence>MEEENAVELLQRFRRDRRILLDYILSGSFIKKVVMPPGAVSLDDVDLDQVSVDYVLSCAKKGGMLELSEAIRDYHDNTLFPHMNNMGSTDEFFLVTTPDLSGSPPKRAPPPVPMFTPSPILPSLSKSVSLISTHEEESPESTHVEESLNSTQMQELSVDDIEDFEDDDDLEEVESRRTSRRIPNDASDLAPGLSSFATGISDDDLRETAYEILLAAAGASGGLIVPTKEKKKEKRSRFMRKLGRGKSEHAVNQSQHATGLVGLLETMRVQMELNMLEEGLINHPAVGFGESGRKASELRILLAKIEESEFLPSSMGELQRTECLRSLREIVIPLAERPARGDLTGEVSHWADGYHLNVRLYEKLLLSVFDVLDEGKLTEEVEEILELLKSTWRILGITETIHYTCYAWVLFRQFVITSEQGMLQHAIEQLNKIPMKEQRGQQERLHLKSLLSRVEREEGVREFTFLQSFLSPIKKWADKQLGDYHLHFSEDSALMEGIVAVSMLSRRLLLEEPEMALQSVTDKDQIETYISLSLKTAFTRALHEVETVADATNEHPLALLAEQSKKLLQKEATMFMPILSQRHPQAIVVSASLLHRLYGNKLKPFINGAEHLTEDVVSVFPAADSLEQHVMTLIMSVYEETTAESHFRKLTLYKIETVSGTLVLRWVNAQLGRILGWVERAFQQEHWDPVSPQQRHGSSIVEVYRIVEETVDQFFALKVPMRLGEMNSLFRGIDNAFQVYAKHVADKIASKEDLIPPVPILTRHKKELGIKAFVKRELHDPRLPDVRMSTEITVLTTPTLCVQLNTLHYGISQLNKLEDSIWDRWTRKRTQEKLVKRSIDENSRSSMQKDTFDGSRKDFNAAIDRICEFTGTKIVFWDLREPFIDNLYKPSVPQSRMEGLIEPLDMALNQLCDIIVEALRDRVVTGLLQASLDGLLRVILDGGPSRVFSPGDAKLLEEDIEVLKTRELIEDIKSASGVGMQSGRSKLGADTNTLLRILCHRSDSEASQFLKKQFKIPKSAA</sequence>
<name>A0AAV6JGD5_9ERIC</name>
<feature type="domain" description="MHD2" evidence="3">
    <location>
        <begin position="894"/>
        <end position="1013"/>
    </location>
</feature>
<proteinExistence type="predicted"/>
<feature type="compositionally biased region" description="Basic and acidic residues" evidence="1">
    <location>
        <begin position="133"/>
        <end position="146"/>
    </location>
</feature>
<evidence type="ECO:0000259" key="2">
    <source>
        <dbReference type="PROSITE" id="PS51258"/>
    </source>
</evidence>
<evidence type="ECO:0000313" key="5">
    <source>
        <dbReference type="Proteomes" id="UP000823749"/>
    </source>
</evidence>
<feature type="compositionally biased region" description="Pro residues" evidence="1">
    <location>
        <begin position="106"/>
        <end position="119"/>
    </location>
</feature>